<sequence>MACPTGYKILNEEWRLSVNRTEKAELIETLQATFNASTTIVVTHQVGLTVAESGELRLKMREAGAGFKVTKNRIAKLALKDTRYEDLDSLFTGPTAIGTSQDPVAAAKTLVEFAKTNTKLTIIGGSIDGKVLDKSGVEALAKLPSLDELRGKLVGLLQAPAGKLARVAQAPAGKLARVIKAREDQLQSS</sequence>
<dbReference type="HAMAP" id="MF_00362">
    <property type="entry name" value="Ribosomal_uL10"/>
    <property type="match status" value="1"/>
</dbReference>
<dbReference type="InterPro" id="IPR043141">
    <property type="entry name" value="Ribosomal_uL10-like_sf"/>
</dbReference>
<evidence type="ECO:0000256" key="4">
    <source>
        <dbReference type="ARBA" id="ARBA00023274"/>
    </source>
</evidence>
<protein>
    <recommendedName>
        <fullName evidence="5 6">Large ribosomal subunit protein uL10</fullName>
    </recommendedName>
</protein>
<evidence type="ECO:0000256" key="5">
    <source>
        <dbReference type="ARBA" id="ARBA00035202"/>
    </source>
</evidence>
<accession>D5BPX3</accession>
<evidence type="ECO:0000256" key="3">
    <source>
        <dbReference type="ARBA" id="ARBA00022980"/>
    </source>
</evidence>
<keyword evidence="7" id="KW-0378">Hydrolase</keyword>
<reference evidence="7 8" key="1">
    <citation type="journal article" date="2010" name="J. Bacteriol.">
        <title>Complete genome sequence of "Candidatus Puniceispirillum marinum" IMCC1322, a representative of the SAR116 clade in the Alphaproteobacteria.</title>
        <authorList>
            <person name="Oh H.M."/>
            <person name="Kwon K.K."/>
            <person name="Kang I."/>
            <person name="Kang S.G."/>
            <person name="Lee J.H."/>
            <person name="Kim S.J."/>
            <person name="Cho J.C."/>
        </authorList>
    </citation>
    <scope>NUCLEOTIDE SEQUENCE [LARGE SCALE GENOMIC DNA]</scope>
    <source>
        <strain evidence="7 8">IMCC1322</strain>
    </source>
</reference>
<dbReference type="SUPFAM" id="SSF160369">
    <property type="entry name" value="Ribosomal protein L10-like"/>
    <property type="match status" value="1"/>
</dbReference>
<dbReference type="NCBIfam" id="NF000955">
    <property type="entry name" value="PRK00099.1-1"/>
    <property type="match status" value="1"/>
</dbReference>
<dbReference type="KEGG" id="apb:SAR116_2382"/>
<dbReference type="PANTHER" id="PTHR11560">
    <property type="entry name" value="39S RIBOSOMAL PROTEIN L10, MITOCHONDRIAL"/>
    <property type="match status" value="1"/>
</dbReference>
<dbReference type="Gene3D" id="3.30.70.1730">
    <property type="match status" value="1"/>
</dbReference>
<dbReference type="Proteomes" id="UP000007460">
    <property type="component" value="Chromosome"/>
</dbReference>
<dbReference type="GO" id="GO:0016787">
    <property type="term" value="F:hydrolase activity"/>
    <property type="evidence" value="ECO:0007669"/>
    <property type="project" value="UniProtKB-KW"/>
</dbReference>
<evidence type="ECO:0000313" key="8">
    <source>
        <dbReference type="Proteomes" id="UP000007460"/>
    </source>
</evidence>
<dbReference type="GO" id="GO:0070180">
    <property type="term" value="F:large ribosomal subunit rRNA binding"/>
    <property type="evidence" value="ECO:0007669"/>
    <property type="project" value="UniProtKB-UniRule"/>
</dbReference>
<comment type="similarity">
    <text evidence="2 6">Belongs to the universal ribosomal protein uL10 family.</text>
</comment>
<gene>
    <name evidence="6" type="primary">rplJ</name>
    <name evidence="7" type="ordered locus">SAR116_2382</name>
</gene>
<keyword evidence="4 6" id="KW-0687">Ribonucleoprotein</keyword>
<proteinExistence type="inferred from homology"/>
<keyword evidence="6" id="KW-0694">RNA-binding</keyword>
<dbReference type="GO" id="GO:0015934">
    <property type="term" value="C:large ribosomal subunit"/>
    <property type="evidence" value="ECO:0007669"/>
    <property type="project" value="InterPro"/>
</dbReference>
<dbReference type="EMBL" id="CP001751">
    <property type="protein sequence ID" value="ADE40625.1"/>
    <property type="molecule type" value="Genomic_DNA"/>
</dbReference>
<dbReference type="PROSITE" id="PS01109">
    <property type="entry name" value="RIBOSOMAL_L10"/>
    <property type="match status" value="1"/>
</dbReference>
<dbReference type="InterPro" id="IPR002363">
    <property type="entry name" value="Ribosomal_uL10_CS_bac"/>
</dbReference>
<comment type="subunit">
    <text evidence="6">Part of the ribosomal stalk of the 50S ribosomal subunit. The N-terminus interacts with L11 and the large rRNA to form the base of the stalk. The C-terminus forms an elongated spine to which L12 dimers bind in a sequential fashion forming a multimeric L10(L12)X complex.</text>
</comment>
<dbReference type="InterPro" id="IPR001790">
    <property type="entry name" value="Ribosomal_uL10"/>
</dbReference>
<dbReference type="Gene3D" id="6.10.250.290">
    <property type="match status" value="1"/>
</dbReference>
<dbReference type="CDD" id="cd05797">
    <property type="entry name" value="Ribosomal_L10"/>
    <property type="match status" value="1"/>
</dbReference>
<dbReference type="GO" id="GO:0003735">
    <property type="term" value="F:structural constituent of ribosome"/>
    <property type="evidence" value="ECO:0007669"/>
    <property type="project" value="InterPro"/>
</dbReference>
<keyword evidence="6" id="KW-0699">rRNA-binding</keyword>
<organism evidence="7 8">
    <name type="scientific">Puniceispirillum marinum (strain IMCC1322)</name>
    <dbReference type="NCBI Taxonomy" id="488538"/>
    <lineage>
        <taxon>Bacteria</taxon>
        <taxon>Pseudomonadati</taxon>
        <taxon>Pseudomonadota</taxon>
        <taxon>Alphaproteobacteria</taxon>
        <taxon>Candidatus Puniceispirillales</taxon>
        <taxon>Candidatus Puniceispirillaceae</taxon>
        <taxon>Candidatus Puniceispirillum</taxon>
    </lineage>
</organism>
<evidence type="ECO:0000256" key="1">
    <source>
        <dbReference type="ARBA" id="ARBA00002633"/>
    </source>
</evidence>
<dbReference type="GO" id="GO:0006412">
    <property type="term" value="P:translation"/>
    <property type="evidence" value="ECO:0007669"/>
    <property type="project" value="UniProtKB-UniRule"/>
</dbReference>
<dbReference type="InterPro" id="IPR022973">
    <property type="entry name" value="Ribosomal_uL10_bac"/>
</dbReference>
<keyword evidence="8" id="KW-1185">Reference proteome</keyword>
<comment type="function">
    <text evidence="1 6">Forms part of the ribosomal stalk, playing a central role in the interaction of the ribosome with GTP-bound translation factors.</text>
</comment>
<dbReference type="AlphaFoldDB" id="D5BPX3"/>
<dbReference type="InterPro" id="IPR047865">
    <property type="entry name" value="Ribosomal_uL10_bac_type"/>
</dbReference>
<dbReference type="Pfam" id="PF00466">
    <property type="entry name" value="Ribosomal_L10"/>
    <property type="match status" value="1"/>
</dbReference>
<dbReference type="HOGENOM" id="CLU_092227_0_0_5"/>
<evidence type="ECO:0000256" key="6">
    <source>
        <dbReference type="HAMAP-Rule" id="MF_00362"/>
    </source>
</evidence>
<evidence type="ECO:0000313" key="7">
    <source>
        <dbReference type="EMBL" id="ADE40625.1"/>
    </source>
</evidence>
<evidence type="ECO:0000256" key="2">
    <source>
        <dbReference type="ARBA" id="ARBA00008889"/>
    </source>
</evidence>
<dbReference type="STRING" id="488538.SAR116_2382"/>
<keyword evidence="3 6" id="KW-0689">Ribosomal protein</keyword>
<dbReference type="eggNOG" id="COG0244">
    <property type="taxonomic scope" value="Bacteria"/>
</dbReference>
<name>D5BPX3_PUNMI</name>